<keyword evidence="3" id="KW-0028">Amino-acid biosynthesis</keyword>
<dbReference type="GO" id="GO:0009098">
    <property type="term" value="P:L-leucine biosynthetic process"/>
    <property type="evidence" value="ECO:0007669"/>
    <property type="project" value="UniProtKB-KW"/>
</dbReference>
<comment type="similarity">
    <text evidence="1">Belongs to the isocitrate and isopropylmalate dehydrogenases family.</text>
</comment>
<evidence type="ECO:0000256" key="3">
    <source>
        <dbReference type="ARBA" id="ARBA00022605"/>
    </source>
</evidence>
<gene>
    <name evidence="10" type="ORF">NKR23_g9210</name>
</gene>
<dbReference type="GO" id="GO:0003862">
    <property type="term" value="F:3-isopropylmalate dehydrogenase activity"/>
    <property type="evidence" value="ECO:0007669"/>
    <property type="project" value="InterPro"/>
</dbReference>
<dbReference type="GO" id="GO:0046872">
    <property type="term" value="F:metal ion binding"/>
    <property type="evidence" value="ECO:0007669"/>
    <property type="project" value="UniProtKB-KW"/>
</dbReference>
<reference evidence="10" key="1">
    <citation type="submission" date="2022-07" db="EMBL/GenBank/DDBJ databases">
        <title>Fungi with potential for degradation of polypropylene.</title>
        <authorList>
            <person name="Gostincar C."/>
        </authorList>
    </citation>
    <scope>NUCLEOTIDE SEQUENCE</scope>
    <source>
        <strain evidence="10">EXF-13308</strain>
    </source>
</reference>
<keyword evidence="8" id="KW-0100">Branched-chain amino acid biosynthesis</keyword>
<accession>A0AA38VCD3</accession>
<keyword evidence="5" id="KW-0460">Magnesium</keyword>
<dbReference type="GO" id="GO:0005829">
    <property type="term" value="C:cytosol"/>
    <property type="evidence" value="ECO:0007669"/>
    <property type="project" value="TreeGrafter"/>
</dbReference>
<evidence type="ECO:0000313" key="10">
    <source>
        <dbReference type="EMBL" id="KAJ9137316.1"/>
    </source>
</evidence>
<evidence type="ECO:0000313" key="11">
    <source>
        <dbReference type="Proteomes" id="UP001174694"/>
    </source>
</evidence>
<keyword evidence="11" id="KW-1185">Reference proteome</keyword>
<dbReference type="PANTHER" id="PTHR42979">
    <property type="entry name" value="3-ISOPROPYLMALATE DEHYDROGENASE"/>
    <property type="match status" value="1"/>
</dbReference>
<dbReference type="AlphaFoldDB" id="A0AA38VCD3"/>
<protein>
    <recommendedName>
        <fullName evidence="9">Isopropylmalate dehydrogenase-like domain-containing protein</fullName>
    </recommendedName>
</protein>
<keyword evidence="7" id="KW-0520">NAD</keyword>
<keyword evidence="4" id="KW-0479">Metal-binding</keyword>
<proteinExistence type="inferred from homology"/>
<dbReference type="Pfam" id="PF00180">
    <property type="entry name" value="Iso_dh"/>
    <property type="match status" value="1"/>
</dbReference>
<dbReference type="EMBL" id="JANBVO010000035">
    <property type="protein sequence ID" value="KAJ9137316.1"/>
    <property type="molecule type" value="Genomic_DNA"/>
</dbReference>
<evidence type="ECO:0000256" key="4">
    <source>
        <dbReference type="ARBA" id="ARBA00022723"/>
    </source>
</evidence>
<evidence type="ECO:0000256" key="7">
    <source>
        <dbReference type="ARBA" id="ARBA00023027"/>
    </source>
</evidence>
<keyword evidence="6" id="KW-0560">Oxidoreductase</keyword>
<sequence>MASHKIVVIAGDHCGPEVVAEAIKVLKAIETLSPSAGKFNLEEHLFGGASITAHGKPLTEWCLAAAKAADAVLLDAIGGPE</sequence>
<feature type="domain" description="Isopropylmalate dehydrogenase-like" evidence="9">
    <location>
        <begin position="5"/>
        <end position="81"/>
    </location>
</feature>
<name>A0AA38VCD3_9PEZI</name>
<dbReference type="InterPro" id="IPR004429">
    <property type="entry name" value="Isopropylmalate_DH"/>
</dbReference>
<evidence type="ECO:0000256" key="6">
    <source>
        <dbReference type="ARBA" id="ARBA00023002"/>
    </source>
</evidence>
<dbReference type="Gene3D" id="3.40.718.10">
    <property type="entry name" value="Isopropylmalate Dehydrogenase"/>
    <property type="match status" value="1"/>
</dbReference>
<dbReference type="Proteomes" id="UP001174694">
    <property type="component" value="Unassembled WGS sequence"/>
</dbReference>
<dbReference type="InterPro" id="IPR024084">
    <property type="entry name" value="IsoPropMal-DH-like_dom"/>
</dbReference>
<dbReference type="PANTHER" id="PTHR42979:SF1">
    <property type="entry name" value="3-ISOPROPYLMALATE DEHYDROGENASE"/>
    <property type="match status" value="1"/>
</dbReference>
<evidence type="ECO:0000259" key="9">
    <source>
        <dbReference type="Pfam" id="PF00180"/>
    </source>
</evidence>
<evidence type="ECO:0000256" key="5">
    <source>
        <dbReference type="ARBA" id="ARBA00022842"/>
    </source>
</evidence>
<evidence type="ECO:0000256" key="8">
    <source>
        <dbReference type="ARBA" id="ARBA00023304"/>
    </source>
</evidence>
<evidence type="ECO:0000256" key="2">
    <source>
        <dbReference type="ARBA" id="ARBA00022430"/>
    </source>
</evidence>
<dbReference type="SUPFAM" id="SSF53659">
    <property type="entry name" value="Isocitrate/Isopropylmalate dehydrogenase-like"/>
    <property type="match status" value="1"/>
</dbReference>
<keyword evidence="2" id="KW-0432">Leucine biosynthesis</keyword>
<organism evidence="10 11">
    <name type="scientific">Pleurostoma richardsiae</name>
    <dbReference type="NCBI Taxonomy" id="41990"/>
    <lineage>
        <taxon>Eukaryota</taxon>
        <taxon>Fungi</taxon>
        <taxon>Dikarya</taxon>
        <taxon>Ascomycota</taxon>
        <taxon>Pezizomycotina</taxon>
        <taxon>Sordariomycetes</taxon>
        <taxon>Sordariomycetidae</taxon>
        <taxon>Calosphaeriales</taxon>
        <taxon>Pleurostomataceae</taxon>
        <taxon>Pleurostoma</taxon>
    </lineage>
</organism>
<comment type="caution">
    <text evidence="10">The sequence shown here is derived from an EMBL/GenBank/DDBJ whole genome shotgun (WGS) entry which is preliminary data.</text>
</comment>
<evidence type="ECO:0000256" key="1">
    <source>
        <dbReference type="ARBA" id="ARBA00007769"/>
    </source>
</evidence>